<feature type="compositionally biased region" description="Low complexity" evidence="1">
    <location>
        <begin position="33"/>
        <end position="61"/>
    </location>
</feature>
<reference evidence="2 3" key="1">
    <citation type="journal article" date="2015" name="Plant Cell">
        <title>Oil accumulation by the oleaginous diatom Fistulifera solaris as revealed by the genome and transcriptome.</title>
        <authorList>
            <person name="Tanaka T."/>
            <person name="Maeda Y."/>
            <person name="Veluchamy A."/>
            <person name="Tanaka M."/>
            <person name="Abida H."/>
            <person name="Marechal E."/>
            <person name="Bowler C."/>
            <person name="Muto M."/>
            <person name="Sunaga Y."/>
            <person name="Tanaka M."/>
            <person name="Yoshino T."/>
            <person name="Taniguchi T."/>
            <person name="Fukuda Y."/>
            <person name="Nemoto M."/>
            <person name="Matsumoto M."/>
            <person name="Wong P.S."/>
            <person name="Aburatani S."/>
            <person name="Fujibuchi W."/>
        </authorList>
    </citation>
    <scope>NUCLEOTIDE SEQUENCE [LARGE SCALE GENOMIC DNA]</scope>
    <source>
        <strain evidence="2 3">JPCC DA0580</strain>
    </source>
</reference>
<evidence type="ECO:0000313" key="2">
    <source>
        <dbReference type="EMBL" id="GAX20403.1"/>
    </source>
</evidence>
<keyword evidence="3" id="KW-1185">Reference proteome</keyword>
<sequence length="523" mass="58679">MNNKRSVQQQTLTSFFQPPPKRPASVSPLIELATESQQQQEEPSFQSAASLSVNSNNNTNDTNKENEPIEESKPPSTRKIRHRRTMATSRNTIHHLHQQSTYGRRMSDSRNIPWTAPSWLPLPAGKVTDLAFDATGVLLAVATAVPQGRSAIRVFDWDMLEAADVQYRRRCEGETAALSPVIDLVLSHSSIAFLQWNPFQPDVLAVGVRNTGTVRLYDMGIVAEWDDRKGPIPFVELKTSVVAPTEFSVEFAKETQVIVAANQFLSCYDIQSNRATRKWTCDLRRRVTSVVALNDQGLLAAGTINGIIGVLDCNRLSKQPFSSESTPTVFKEFNTLREIESSPGPQNMGIRGLSVDRLGPPRWFQLRWVTSCGWHLSAQLDGNRLKMAPICIHYTTARMQCQNAQGVLLPELPNAWSLPAYSKVCAGQLPQALFWENVPAVTQILPGHDSRAEGDDVCRYVRSDTKRFLLWRNHYDPKVRRIPLSKSKGNPVCFAIHPQLEWIVVATEQDHLYLINSRARMTA</sequence>
<dbReference type="InParanoid" id="A0A1Z5K2A7"/>
<dbReference type="AlphaFoldDB" id="A0A1Z5K2A7"/>
<organism evidence="2 3">
    <name type="scientific">Fistulifera solaris</name>
    <name type="common">Oleaginous diatom</name>
    <dbReference type="NCBI Taxonomy" id="1519565"/>
    <lineage>
        <taxon>Eukaryota</taxon>
        <taxon>Sar</taxon>
        <taxon>Stramenopiles</taxon>
        <taxon>Ochrophyta</taxon>
        <taxon>Bacillariophyta</taxon>
        <taxon>Bacillariophyceae</taxon>
        <taxon>Bacillariophycidae</taxon>
        <taxon>Naviculales</taxon>
        <taxon>Naviculaceae</taxon>
        <taxon>Fistulifera</taxon>
    </lineage>
</organism>
<dbReference type="OrthoDB" id="49146at2759"/>
<evidence type="ECO:0000256" key="1">
    <source>
        <dbReference type="SAM" id="MobiDB-lite"/>
    </source>
</evidence>
<feature type="region of interest" description="Disordered" evidence="1">
    <location>
        <begin position="1"/>
        <end position="80"/>
    </location>
</feature>
<evidence type="ECO:0000313" key="3">
    <source>
        <dbReference type="Proteomes" id="UP000198406"/>
    </source>
</evidence>
<evidence type="ECO:0008006" key="4">
    <source>
        <dbReference type="Google" id="ProtNLM"/>
    </source>
</evidence>
<feature type="compositionally biased region" description="Polar residues" evidence="1">
    <location>
        <begin position="1"/>
        <end position="16"/>
    </location>
</feature>
<dbReference type="InterPro" id="IPR015943">
    <property type="entry name" value="WD40/YVTN_repeat-like_dom_sf"/>
</dbReference>
<protein>
    <recommendedName>
        <fullName evidence="4">Anaphase-promoting complex subunit 4 WD40 domain-containing protein</fullName>
    </recommendedName>
</protein>
<comment type="caution">
    <text evidence="2">The sequence shown here is derived from an EMBL/GenBank/DDBJ whole genome shotgun (WGS) entry which is preliminary data.</text>
</comment>
<dbReference type="Gene3D" id="2.130.10.10">
    <property type="entry name" value="YVTN repeat-like/Quinoprotein amine dehydrogenase"/>
    <property type="match status" value="1"/>
</dbReference>
<feature type="compositionally biased region" description="Basic and acidic residues" evidence="1">
    <location>
        <begin position="62"/>
        <end position="73"/>
    </location>
</feature>
<accession>A0A1Z5K2A7</accession>
<gene>
    <name evidence="2" type="ORF">FisN_9Hh123</name>
</gene>
<dbReference type="Proteomes" id="UP000198406">
    <property type="component" value="Unassembled WGS sequence"/>
</dbReference>
<dbReference type="EMBL" id="BDSP01000147">
    <property type="protein sequence ID" value="GAX20403.1"/>
    <property type="molecule type" value="Genomic_DNA"/>
</dbReference>
<name>A0A1Z5K2A7_FISSO</name>
<dbReference type="SUPFAM" id="SSF50978">
    <property type="entry name" value="WD40 repeat-like"/>
    <property type="match status" value="1"/>
</dbReference>
<proteinExistence type="predicted"/>
<dbReference type="InterPro" id="IPR036322">
    <property type="entry name" value="WD40_repeat_dom_sf"/>
</dbReference>